<sequence>MTKFGELTAEQRLDVLESKDAIRDLVSGYALGWDRHDVNLLLSVFHEDAEYLMPGLFGDFRGADEIRRVYDQVVVAIPETWHFTTNLLLKVDGDRATGISEVNMHGTEASGRPIILAATYLDEFQRRAGRWAISRRMVETHYVTGLLQGWGLTKESKFPKN</sequence>
<feature type="domain" description="SnoaL-like" evidence="1">
    <location>
        <begin position="15"/>
        <end position="136"/>
    </location>
</feature>
<dbReference type="Gene3D" id="3.10.450.50">
    <property type="match status" value="1"/>
</dbReference>
<dbReference type="RefSeq" id="WP_011831894.1">
    <property type="nucleotide sequence ID" value="NC_008826.1"/>
</dbReference>
<dbReference type="Proteomes" id="UP000000366">
    <property type="component" value="Plasmid RPME01"/>
</dbReference>
<proteinExistence type="predicted"/>
<dbReference type="HOGENOM" id="CLU_106738_7_3_4"/>
<name>A2SP57_METPP</name>
<reference evidence="2 3" key="1">
    <citation type="journal article" date="2007" name="J. Bacteriol.">
        <title>Whole-genome analysis of the methyl tert-butyl ether-degrading beta-proteobacterium Methylibium petroleiphilum PM1.</title>
        <authorList>
            <person name="Kane S.R."/>
            <person name="Chakicherla A.Y."/>
            <person name="Chain P.S.G."/>
            <person name="Schmidt R."/>
            <person name="Shin M.W."/>
            <person name="Legler T.C."/>
            <person name="Scow K.M."/>
            <person name="Larimer F.W."/>
            <person name="Lucas S.M."/>
            <person name="Richardson P.M."/>
            <person name="Hristova K.R."/>
        </authorList>
    </citation>
    <scope>NUCLEOTIDE SEQUENCE [LARGE SCALE GENOMIC DNA]</scope>
    <source>
        <strain evidence="3">ATCC BAA-1232 / LMG 22953 / PM1</strain>
        <plasmid evidence="2 3">RPME01</plasmid>
    </source>
</reference>
<accession>A2SP57</accession>
<dbReference type="SUPFAM" id="SSF54427">
    <property type="entry name" value="NTF2-like"/>
    <property type="match status" value="1"/>
</dbReference>
<gene>
    <name evidence="2" type="ordered locus">Mpe_B0580</name>
</gene>
<keyword evidence="2" id="KW-0614">Plasmid</keyword>
<evidence type="ECO:0000259" key="1">
    <source>
        <dbReference type="Pfam" id="PF13577"/>
    </source>
</evidence>
<organism evidence="2 3">
    <name type="scientific">Methylibium petroleiphilum (strain ATCC BAA-1232 / LMG 22953 / PM1)</name>
    <dbReference type="NCBI Taxonomy" id="420662"/>
    <lineage>
        <taxon>Bacteria</taxon>
        <taxon>Pseudomonadati</taxon>
        <taxon>Pseudomonadota</taxon>
        <taxon>Betaproteobacteria</taxon>
        <taxon>Burkholderiales</taxon>
        <taxon>Sphaerotilaceae</taxon>
        <taxon>Methylibium</taxon>
    </lineage>
</organism>
<dbReference type="Pfam" id="PF13577">
    <property type="entry name" value="SnoaL_4"/>
    <property type="match status" value="1"/>
</dbReference>
<dbReference type="EMBL" id="CP000556">
    <property type="protein sequence ID" value="ABM97346.1"/>
    <property type="molecule type" value="Genomic_DNA"/>
</dbReference>
<dbReference type="InterPro" id="IPR037401">
    <property type="entry name" value="SnoaL-like"/>
</dbReference>
<keyword evidence="3" id="KW-1185">Reference proteome</keyword>
<dbReference type="CDD" id="cd00531">
    <property type="entry name" value="NTF2_like"/>
    <property type="match status" value="1"/>
</dbReference>
<dbReference type="eggNOG" id="COG4319">
    <property type="taxonomic scope" value="Bacteria"/>
</dbReference>
<dbReference type="KEGG" id="mpt:Mpe_B0580"/>
<geneLocation type="plasmid" evidence="2 3">
    <name>RPME01</name>
</geneLocation>
<evidence type="ECO:0000313" key="2">
    <source>
        <dbReference type="EMBL" id="ABM97346.1"/>
    </source>
</evidence>
<protein>
    <recommendedName>
        <fullName evidence="1">SnoaL-like domain-containing protein</fullName>
    </recommendedName>
</protein>
<dbReference type="InterPro" id="IPR032710">
    <property type="entry name" value="NTF2-like_dom_sf"/>
</dbReference>
<dbReference type="DNASU" id="4787423"/>
<dbReference type="AlphaFoldDB" id="A2SP57"/>
<evidence type="ECO:0000313" key="3">
    <source>
        <dbReference type="Proteomes" id="UP000000366"/>
    </source>
</evidence>